<evidence type="ECO:0000313" key="4">
    <source>
        <dbReference type="EMBL" id="KAG7305675.1"/>
    </source>
</evidence>
<dbReference type="PANTHER" id="PTHR22708:SF0">
    <property type="entry name" value="LEUCINE-RICH REPEAT-CONTAINING PROTEIN 56"/>
    <property type="match status" value="1"/>
</dbReference>
<dbReference type="InterPro" id="IPR032675">
    <property type="entry name" value="LRR_dom_sf"/>
</dbReference>
<dbReference type="Pfam" id="PF12799">
    <property type="entry name" value="LRR_4"/>
    <property type="match status" value="1"/>
</dbReference>
<gene>
    <name evidence="4" type="ORF">JYU34_009784</name>
</gene>
<feature type="compositionally biased region" description="Polar residues" evidence="3">
    <location>
        <begin position="562"/>
        <end position="571"/>
    </location>
</feature>
<dbReference type="SUPFAM" id="SSF52058">
    <property type="entry name" value="L domain-like"/>
    <property type="match status" value="1"/>
</dbReference>
<feature type="compositionally biased region" description="Pro residues" evidence="3">
    <location>
        <begin position="286"/>
        <end position="295"/>
    </location>
</feature>
<dbReference type="InterPro" id="IPR025875">
    <property type="entry name" value="Leu-rich_rpt_4"/>
</dbReference>
<keyword evidence="5" id="KW-1185">Reference proteome</keyword>
<comment type="caution">
    <text evidence="4">The sequence shown here is derived from an EMBL/GenBank/DDBJ whole genome shotgun (WGS) entry which is preliminary data.</text>
</comment>
<dbReference type="Gene3D" id="3.80.10.10">
    <property type="entry name" value="Ribonuclease Inhibitor"/>
    <property type="match status" value="1"/>
</dbReference>
<evidence type="ECO:0000256" key="2">
    <source>
        <dbReference type="ARBA" id="ARBA00022737"/>
    </source>
</evidence>
<dbReference type="PANTHER" id="PTHR22708">
    <property type="entry name" value="LEUCINE-RICH REPEAT-CONTAINING PROTEIN 56"/>
    <property type="match status" value="1"/>
</dbReference>
<evidence type="ECO:0000256" key="3">
    <source>
        <dbReference type="SAM" id="MobiDB-lite"/>
    </source>
</evidence>
<evidence type="ECO:0008006" key="6">
    <source>
        <dbReference type="Google" id="ProtNLM"/>
    </source>
</evidence>
<feature type="compositionally biased region" description="Basic residues" evidence="3">
    <location>
        <begin position="339"/>
        <end position="356"/>
    </location>
</feature>
<feature type="region of interest" description="Disordered" evidence="3">
    <location>
        <begin position="1"/>
        <end position="45"/>
    </location>
</feature>
<dbReference type="InterPro" id="IPR040091">
    <property type="entry name" value="LRRC56"/>
</dbReference>
<feature type="compositionally biased region" description="Low complexity" evidence="3">
    <location>
        <begin position="18"/>
        <end position="35"/>
    </location>
</feature>
<keyword evidence="2" id="KW-0677">Repeat</keyword>
<protein>
    <recommendedName>
        <fullName evidence="6">Leucine-rich repeat-containing protein 56</fullName>
    </recommendedName>
</protein>
<sequence>MPSWEAPCVDLGSAPEMASIGASPSPSDISSNSSSEPQNIRPPPLFRVLAMTPPDPEQPPGQDELERRLPGYRRIVIPRELTLIELLKEYSGVSNDEEVLSIREVKLRVVADRVGLRRLHVLVPRLRSLTLDGSAVASLRDLGIGLVHLKFLSVNRCGLTSLDGIWGVPALRELHAAGNRVQDLQPLAVLQKLHTLDLADNPISDTNRIWTLGVCGALRSLTLRGSPASEAPDYRSRIASLLHMLVYLDDRPLQNDVDFGISDNVFGDMSSSSDSEEEDISGDVPRMPPAEPEPLPSTSTANEEHKPQQGPVGDSPPSATGRPATRRRPFTTECVGLRPRPRLPPRPHTAHASGRRVKPLTRLEIMNTLLEEEWRCSGSSLTSGGAVCGNLAQALRRPTQQRNHQGLPPAQLDLAQMTLDDASRALAGEIPSAPTLADWTKFKEDTGIEIDIDFSERPKDMDPTLAIERLEQIELETKERLERESLEQTDGDAANLATSHDSAKETDVMNTNTCMEDVLSYSNDMWQEIEDLAPTVAPSADGSYNEAAIQSRVNGRGRARTAVSNQRNVTD</sequence>
<name>A0ABQ7QKU4_PLUXY</name>
<reference evidence="4 5" key="1">
    <citation type="submission" date="2021-06" db="EMBL/GenBank/DDBJ databases">
        <title>A haploid diamondback moth (Plutella xylostella L.) genome assembly resolves 31 chromosomes and identifies a diamide resistance mutation.</title>
        <authorList>
            <person name="Ward C.M."/>
            <person name="Perry K.D."/>
            <person name="Baker G."/>
            <person name="Powis K."/>
            <person name="Heckel D.G."/>
            <person name="Baxter S.W."/>
        </authorList>
    </citation>
    <scope>NUCLEOTIDE SEQUENCE [LARGE SCALE GENOMIC DNA]</scope>
    <source>
        <strain evidence="4 5">LV</strain>
        <tissue evidence="4">Single pupa</tissue>
    </source>
</reference>
<feature type="region of interest" description="Disordered" evidence="3">
    <location>
        <begin position="267"/>
        <end position="356"/>
    </location>
</feature>
<evidence type="ECO:0000256" key="1">
    <source>
        <dbReference type="ARBA" id="ARBA00022614"/>
    </source>
</evidence>
<keyword evidence="1" id="KW-0433">Leucine-rich repeat</keyword>
<dbReference type="Proteomes" id="UP000823941">
    <property type="component" value="Chromosome 13"/>
</dbReference>
<proteinExistence type="predicted"/>
<accession>A0ABQ7QKU4</accession>
<evidence type="ECO:0000313" key="5">
    <source>
        <dbReference type="Proteomes" id="UP000823941"/>
    </source>
</evidence>
<dbReference type="EMBL" id="JAHIBW010000013">
    <property type="protein sequence ID" value="KAG7305675.1"/>
    <property type="molecule type" value="Genomic_DNA"/>
</dbReference>
<feature type="region of interest" description="Disordered" evidence="3">
    <location>
        <begin position="550"/>
        <end position="571"/>
    </location>
</feature>
<organism evidence="4 5">
    <name type="scientific">Plutella xylostella</name>
    <name type="common">Diamondback moth</name>
    <name type="synonym">Plutella maculipennis</name>
    <dbReference type="NCBI Taxonomy" id="51655"/>
    <lineage>
        <taxon>Eukaryota</taxon>
        <taxon>Metazoa</taxon>
        <taxon>Ecdysozoa</taxon>
        <taxon>Arthropoda</taxon>
        <taxon>Hexapoda</taxon>
        <taxon>Insecta</taxon>
        <taxon>Pterygota</taxon>
        <taxon>Neoptera</taxon>
        <taxon>Endopterygota</taxon>
        <taxon>Lepidoptera</taxon>
        <taxon>Glossata</taxon>
        <taxon>Ditrysia</taxon>
        <taxon>Yponomeutoidea</taxon>
        <taxon>Plutellidae</taxon>
        <taxon>Plutella</taxon>
    </lineage>
</organism>